<dbReference type="Proteomes" id="UP000005262">
    <property type="component" value="Chromosome"/>
</dbReference>
<organism evidence="1 2">
    <name type="scientific">Desulfosporosinus meridiei (strain ATCC BAA-275 / DSM 13257 / KCTC 12902 / NCIMB 13706 / S10)</name>
    <dbReference type="NCBI Taxonomy" id="768704"/>
    <lineage>
        <taxon>Bacteria</taxon>
        <taxon>Bacillati</taxon>
        <taxon>Bacillota</taxon>
        <taxon>Clostridia</taxon>
        <taxon>Eubacteriales</taxon>
        <taxon>Desulfitobacteriaceae</taxon>
        <taxon>Desulfosporosinus</taxon>
    </lineage>
</organism>
<evidence type="ECO:0000313" key="1">
    <source>
        <dbReference type="EMBL" id="AFQ42230.1"/>
    </source>
</evidence>
<dbReference type="RefSeq" id="WP_014901157.1">
    <property type="nucleotide sequence ID" value="NC_018515.1"/>
</dbReference>
<dbReference type="AlphaFoldDB" id="J7IKZ3"/>
<dbReference type="KEGG" id="dmi:Desmer_0163"/>
<keyword evidence="2" id="KW-1185">Reference proteome</keyword>
<dbReference type="HOGENOM" id="CLU_094510_0_0_9"/>
<evidence type="ECO:0000313" key="2">
    <source>
        <dbReference type="Proteomes" id="UP000005262"/>
    </source>
</evidence>
<reference evidence="1 2" key="1">
    <citation type="journal article" date="2012" name="J. Bacteriol.">
        <title>Complete genome sequences of Desulfosporosinus orientis DSM765T, Desulfosporosinus youngiae DSM17734T, Desulfosporosinus meridiei DSM13257T, and Desulfosporosinus acidiphilus DSM22704T.</title>
        <authorList>
            <person name="Pester M."/>
            <person name="Brambilla E."/>
            <person name="Alazard D."/>
            <person name="Rattei T."/>
            <person name="Weinmaier T."/>
            <person name="Han J."/>
            <person name="Lucas S."/>
            <person name="Lapidus A."/>
            <person name="Cheng J.F."/>
            <person name="Goodwin L."/>
            <person name="Pitluck S."/>
            <person name="Peters L."/>
            <person name="Ovchinnikova G."/>
            <person name="Teshima H."/>
            <person name="Detter J.C."/>
            <person name="Han C.S."/>
            <person name="Tapia R."/>
            <person name="Land M.L."/>
            <person name="Hauser L."/>
            <person name="Kyrpides N.C."/>
            <person name="Ivanova N.N."/>
            <person name="Pagani I."/>
            <person name="Huntmann M."/>
            <person name="Wei C.L."/>
            <person name="Davenport K.W."/>
            <person name="Daligault H."/>
            <person name="Chain P.S."/>
            <person name="Chen A."/>
            <person name="Mavromatis K."/>
            <person name="Markowitz V."/>
            <person name="Szeto E."/>
            <person name="Mikhailova N."/>
            <person name="Pati A."/>
            <person name="Wagner M."/>
            <person name="Woyke T."/>
            <person name="Ollivier B."/>
            <person name="Klenk H.P."/>
            <person name="Spring S."/>
            <person name="Loy A."/>
        </authorList>
    </citation>
    <scope>NUCLEOTIDE SEQUENCE [LARGE SCALE GENOMIC DNA]</scope>
    <source>
        <strain evidence="2">ATCC BAA-275 / DSM 13257 / NCIMB 13706 / S10</strain>
    </source>
</reference>
<accession>J7IKZ3</accession>
<proteinExistence type="predicted"/>
<dbReference type="InterPro" id="IPR025506">
    <property type="entry name" value="Abi_alpha"/>
</dbReference>
<name>J7IKZ3_DESMD</name>
<dbReference type="Pfam" id="PF14337">
    <property type="entry name" value="Abi_alpha"/>
    <property type="match status" value="1"/>
</dbReference>
<dbReference type="EMBL" id="CP003629">
    <property type="protein sequence ID" value="AFQ42230.1"/>
    <property type="molecule type" value="Genomic_DNA"/>
</dbReference>
<evidence type="ECO:0008006" key="3">
    <source>
        <dbReference type="Google" id="ProtNLM"/>
    </source>
</evidence>
<dbReference type="OrthoDB" id="7063390at2"/>
<sequence length="240" mass="26525">MNDLTGLGKVAESVDSVTKELRQLIYEFLSPGTKGAGEYIADKVRYLRFMKSVRAMQKAKVILESMGVDNVHIELRNLVPLIEKCSLEEDDTLIDKWANLIASAVVDKSFSPSYISILSSLSPIESLVLDSISRNSRPIMKMGIYQYYGVELHILVDKSNCVRADLVGVLSNLERLGLILRVFENEPALMFGNPPIGTMQSELIGLTPLGGRFILACDRKLEVGNGIPHIDLSILSTEVI</sequence>
<dbReference type="eggNOG" id="ENOG503386Y">
    <property type="taxonomic scope" value="Bacteria"/>
</dbReference>
<reference evidence="2" key="2">
    <citation type="submission" date="2012-08" db="EMBL/GenBank/DDBJ databases">
        <title>Finished genome of Desulfosporosinus meridiei DSM 13257.</title>
        <authorList>
            <person name="Huntemann M."/>
            <person name="Wei C.-L."/>
            <person name="Han J."/>
            <person name="Detter J.C."/>
            <person name="Han C."/>
            <person name="Davenport K."/>
            <person name="Daligault H."/>
            <person name="Erkkila T."/>
            <person name="Gu W."/>
            <person name="Munk A.C.C."/>
            <person name="Teshima H."/>
            <person name="Xu Y."/>
            <person name="Chain P."/>
            <person name="Tapia R."/>
            <person name="Chen A."/>
            <person name="Krypides N."/>
            <person name="Mavromatis K."/>
            <person name="Markowitz V."/>
            <person name="Szeto E."/>
            <person name="Ivanova N."/>
            <person name="Mikhailova N."/>
            <person name="Ovchinnikova G."/>
            <person name="Pagani I."/>
            <person name="Pati A."/>
            <person name="Goodwin L."/>
            <person name="Peters L."/>
            <person name="Pitluck S."/>
            <person name="Woyke T."/>
            <person name="Pester M."/>
            <person name="Spring S."/>
            <person name="Ollivier B."/>
            <person name="Rattei T."/>
            <person name="Klenk H.-P."/>
            <person name="Wagner M."/>
            <person name="Loy A."/>
        </authorList>
    </citation>
    <scope>NUCLEOTIDE SEQUENCE [LARGE SCALE GENOMIC DNA]</scope>
    <source>
        <strain evidence="2">ATCC BAA-275 / DSM 13257 / NCIMB 13706 / S10</strain>
    </source>
</reference>
<protein>
    <recommendedName>
        <fullName evidence="3">DUF4393 domain-containing protein</fullName>
    </recommendedName>
</protein>
<gene>
    <name evidence="1" type="ordered locus">Desmer_0163</name>
</gene>